<evidence type="ECO:0000256" key="3">
    <source>
        <dbReference type="ARBA" id="ARBA00013205"/>
    </source>
</evidence>
<dbReference type="SUPFAM" id="SSF50630">
    <property type="entry name" value="Acid proteases"/>
    <property type="match status" value="1"/>
</dbReference>
<dbReference type="PANTHER" id="PTHR47966:SF65">
    <property type="entry name" value="ASPARTIC-TYPE ENDOPEPTIDASE"/>
    <property type="match status" value="1"/>
</dbReference>
<reference evidence="9 10" key="1">
    <citation type="submission" date="2024-04" db="EMBL/GenBank/DDBJ databases">
        <title>genome sequences of Mucor flavus KT1a and Helicostylum pulchrum KT1b strains isolation_sourced from the surface of a dry-aged beef.</title>
        <authorList>
            <person name="Toyotome T."/>
            <person name="Hosono M."/>
            <person name="Torimaru M."/>
            <person name="Fukuda K."/>
            <person name="Mikami N."/>
        </authorList>
    </citation>
    <scope>NUCLEOTIDE SEQUENCE [LARGE SCALE GENOMIC DNA]</scope>
    <source>
        <strain evidence="9 10">KT1b</strain>
    </source>
</reference>
<evidence type="ECO:0000256" key="4">
    <source>
        <dbReference type="ARBA" id="ARBA00022750"/>
    </source>
</evidence>
<keyword evidence="10" id="KW-1185">Reference proteome</keyword>
<evidence type="ECO:0000313" key="10">
    <source>
        <dbReference type="Proteomes" id="UP001476247"/>
    </source>
</evidence>
<dbReference type="PROSITE" id="PS51767">
    <property type="entry name" value="PEPTIDASE_A1"/>
    <property type="match status" value="1"/>
</dbReference>
<evidence type="ECO:0000259" key="8">
    <source>
        <dbReference type="PROSITE" id="PS51767"/>
    </source>
</evidence>
<dbReference type="EC" id="3.4.23.21" evidence="3"/>
<dbReference type="Proteomes" id="UP001476247">
    <property type="component" value="Unassembled WGS sequence"/>
</dbReference>
<dbReference type="Pfam" id="PF00026">
    <property type="entry name" value="Asp"/>
    <property type="match status" value="1"/>
</dbReference>
<keyword evidence="7" id="KW-0732">Signal</keyword>
<feature type="region of interest" description="Disordered" evidence="6">
    <location>
        <begin position="437"/>
        <end position="464"/>
    </location>
</feature>
<dbReference type="PROSITE" id="PS00141">
    <property type="entry name" value="ASP_PROTEASE"/>
    <property type="match status" value="2"/>
</dbReference>
<dbReference type="PRINTS" id="PR00792">
    <property type="entry name" value="PEPSIN"/>
</dbReference>
<name>A0ABP9YAC4_9FUNG</name>
<evidence type="ECO:0000256" key="5">
    <source>
        <dbReference type="RuleBase" id="RU000454"/>
    </source>
</evidence>
<gene>
    <name evidence="9" type="ORF">HPULCUR_009384</name>
</gene>
<comment type="caution">
    <text evidence="9">The sequence shown here is derived from an EMBL/GenBank/DDBJ whole genome shotgun (WGS) entry which is preliminary data.</text>
</comment>
<feature type="domain" description="Peptidase A1" evidence="8">
    <location>
        <begin position="57"/>
        <end position="426"/>
    </location>
</feature>
<dbReference type="EMBL" id="BAABUJ010000031">
    <property type="protein sequence ID" value="GAA5803899.1"/>
    <property type="molecule type" value="Genomic_DNA"/>
</dbReference>
<dbReference type="InterPro" id="IPR033121">
    <property type="entry name" value="PEPTIDASE_A1"/>
</dbReference>
<feature type="compositionally biased region" description="Low complexity" evidence="6">
    <location>
        <begin position="440"/>
        <end position="464"/>
    </location>
</feature>
<sequence length="484" mass="52525">MKIQYAAGLLISLAATNAAFAQEEEVTLLRVPMTKKHARGIHHKRDANLYNDYGSIYLIDVQVGTPPQHFELALDTGSADLWIPGSLCPNSVCPLARFNEKSSTTFVPSNEAFNITYGIGNAHGTYATETVTIAGATVENQKFGYVDTTENILTEVKTLEGSTYTPTISSGDNSSTYGTDFRMDGIFGLGYPFLTASVDKPYNPFFFNLKAQNKISKNIFSIFLNNSESYGNSGEIIFGGIDESKYTGEISYLPVVKTDRRTQTLATVSDFGFWQVYGQGISVKNGIQKDIQVKFDNTVPFVFDTGTTLSYLPTSVLEPIIDAAVGKANVAYDKVNNYFQIRCSMAKENTRIEVVMSTTAEVTTTPVTMSVPIADLIFPMDTEQVSTASVCMFGIVPTAGTIFIGESLLRSVYQVYDAELNRIGIAGAVSSNATVTNVGGKNTDSNSNDNGNNNKAEQGTSKSSMTKSNTMITLIGLVFTLYLI</sequence>
<proteinExistence type="inferred from homology"/>
<evidence type="ECO:0000256" key="1">
    <source>
        <dbReference type="ARBA" id="ARBA00001130"/>
    </source>
</evidence>
<dbReference type="PANTHER" id="PTHR47966">
    <property type="entry name" value="BETA-SITE APP-CLEAVING ENZYME, ISOFORM A-RELATED"/>
    <property type="match status" value="1"/>
</dbReference>
<organism evidence="9 10">
    <name type="scientific">Helicostylum pulchrum</name>
    <dbReference type="NCBI Taxonomy" id="562976"/>
    <lineage>
        <taxon>Eukaryota</taxon>
        <taxon>Fungi</taxon>
        <taxon>Fungi incertae sedis</taxon>
        <taxon>Mucoromycota</taxon>
        <taxon>Mucoromycotina</taxon>
        <taxon>Mucoromycetes</taxon>
        <taxon>Mucorales</taxon>
        <taxon>Mucorineae</taxon>
        <taxon>Mucoraceae</taxon>
        <taxon>Helicostylum</taxon>
    </lineage>
</organism>
<keyword evidence="4 5" id="KW-0064">Aspartyl protease</keyword>
<dbReference type="InterPro" id="IPR001969">
    <property type="entry name" value="Aspartic_peptidase_AS"/>
</dbReference>
<accession>A0ABP9YAC4</accession>
<feature type="signal peptide" evidence="7">
    <location>
        <begin position="1"/>
        <end position="21"/>
    </location>
</feature>
<evidence type="ECO:0000256" key="6">
    <source>
        <dbReference type="SAM" id="MobiDB-lite"/>
    </source>
</evidence>
<comment type="catalytic activity">
    <reaction evidence="1">
        <text>Hydrolysis of proteins with broad specificity similar to that of pepsin A, preferring hydrophobic residues at P1 and P1'. Clots milk and activates trypsinogen. Does not cleave 4-Gln-|-His-5, but does cleave 10-His-|-Leu-11 and 12-Val-|-Glu-13 in B chain of insulin.</text>
        <dbReference type="EC" id="3.4.23.21"/>
    </reaction>
</comment>
<evidence type="ECO:0000256" key="2">
    <source>
        <dbReference type="ARBA" id="ARBA00007447"/>
    </source>
</evidence>
<feature type="chain" id="PRO_5045986359" description="rhizopuspepsin" evidence="7">
    <location>
        <begin position="22"/>
        <end position="484"/>
    </location>
</feature>
<keyword evidence="5" id="KW-0378">Hydrolase</keyword>
<comment type="similarity">
    <text evidence="2 5">Belongs to the peptidase A1 family.</text>
</comment>
<evidence type="ECO:0000256" key="7">
    <source>
        <dbReference type="SAM" id="SignalP"/>
    </source>
</evidence>
<evidence type="ECO:0000313" key="9">
    <source>
        <dbReference type="EMBL" id="GAA5803899.1"/>
    </source>
</evidence>
<dbReference type="InterPro" id="IPR021109">
    <property type="entry name" value="Peptidase_aspartic_dom_sf"/>
</dbReference>
<protein>
    <recommendedName>
        <fullName evidence="3">rhizopuspepsin</fullName>
        <ecNumber evidence="3">3.4.23.21</ecNumber>
    </recommendedName>
</protein>
<keyword evidence="5" id="KW-0645">Protease</keyword>
<dbReference type="Gene3D" id="2.40.70.10">
    <property type="entry name" value="Acid Proteases"/>
    <property type="match status" value="2"/>
</dbReference>
<dbReference type="InterPro" id="IPR001461">
    <property type="entry name" value="Aspartic_peptidase_A1"/>
</dbReference>